<accession>A0A068QPJ1</accession>
<evidence type="ECO:0000256" key="1">
    <source>
        <dbReference type="ARBA" id="ARBA00001946"/>
    </source>
</evidence>
<evidence type="ECO:0000256" key="6">
    <source>
        <dbReference type="ARBA" id="ARBA00023229"/>
    </source>
</evidence>
<dbReference type="STRING" id="351671.XDD1_0858"/>
<dbReference type="NCBIfam" id="NF007877">
    <property type="entry name" value="PRK10581.1"/>
    <property type="match status" value="1"/>
</dbReference>
<dbReference type="KEGG" id="xdo:XDD1_0858"/>
<evidence type="ECO:0000313" key="8">
    <source>
        <dbReference type="EMBL" id="CDG16561.1"/>
    </source>
</evidence>
<dbReference type="PANTHER" id="PTHR43281:SF1">
    <property type="entry name" value="FARNESYL DIPHOSPHATE SYNTHASE"/>
    <property type="match status" value="1"/>
</dbReference>
<proteinExistence type="inferred from homology"/>
<dbReference type="EMBL" id="VNHN01000031">
    <property type="protein sequence ID" value="TYP05250.1"/>
    <property type="molecule type" value="Genomic_DNA"/>
</dbReference>
<dbReference type="InterPro" id="IPR008949">
    <property type="entry name" value="Isoprenoid_synthase_dom_sf"/>
</dbReference>
<organism evidence="8 10">
    <name type="scientific">Xenorhabdus doucetiae</name>
    <dbReference type="NCBI Taxonomy" id="351671"/>
    <lineage>
        <taxon>Bacteria</taxon>
        <taxon>Pseudomonadati</taxon>
        <taxon>Pseudomonadota</taxon>
        <taxon>Gammaproteobacteria</taxon>
        <taxon>Enterobacterales</taxon>
        <taxon>Morganellaceae</taxon>
        <taxon>Xenorhabdus</taxon>
    </lineage>
</organism>
<dbReference type="NCBIfam" id="NF045485">
    <property type="entry name" value="FPPsyn"/>
    <property type="match status" value="1"/>
</dbReference>
<dbReference type="SFLD" id="SFLDS00005">
    <property type="entry name" value="Isoprenoid_Synthase_Type_I"/>
    <property type="match status" value="1"/>
</dbReference>
<dbReference type="GO" id="GO:0016114">
    <property type="term" value="P:terpenoid biosynthetic process"/>
    <property type="evidence" value="ECO:0007669"/>
    <property type="project" value="UniProtKB-ARBA"/>
</dbReference>
<evidence type="ECO:0000256" key="2">
    <source>
        <dbReference type="ARBA" id="ARBA00006706"/>
    </source>
</evidence>
<dbReference type="AlphaFoldDB" id="A0A068QPJ1"/>
<dbReference type="Gene3D" id="1.10.600.10">
    <property type="entry name" value="Farnesyl Diphosphate Synthase"/>
    <property type="match status" value="1"/>
</dbReference>
<name>A0A068QPJ1_9GAMM</name>
<dbReference type="Proteomes" id="UP000032721">
    <property type="component" value="Chromosome"/>
</dbReference>
<dbReference type="FunFam" id="1.10.600.10:FF:000001">
    <property type="entry name" value="Geranylgeranyl diphosphate synthase"/>
    <property type="match status" value="1"/>
</dbReference>
<gene>
    <name evidence="8" type="primary">ispA</name>
    <name evidence="9" type="ORF">LY16_02123</name>
    <name evidence="8" type="ORF">XDD1_0858</name>
</gene>
<keyword evidence="4" id="KW-0479">Metal-binding</keyword>
<dbReference type="PROSITE" id="PS00444">
    <property type="entry name" value="POLYPRENYL_SYNTHASE_2"/>
    <property type="match status" value="1"/>
</dbReference>
<dbReference type="EMBL" id="FO704550">
    <property type="protein sequence ID" value="CDG16561.1"/>
    <property type="molecule type" value="Genomic_DNA"/>
</dbReference>
<dbReference type="PROSITE" id="PS00723">
    <property type="entry name" value="POLYPRENYL_SYNTHASE_1"/>
    <property type="match status" value="1"/>
</dbReference>
<evidence type="ECO:0000256" key="5">
    <source>
        <dbReference type="ARBA" id="ARBA00022842"/>
    </source>
</evidence>
<dbReference type="InterPro" id="IPR033749">
    <property type="entry name" value="Polyprenyl_synt_CS"/>
</dbReference>
<sequence>MSEQYKTPLEAQSFAERLLSCQQHINDKLLATFSALPFLNSPLGTTMQYGAVLGGKRLRPFLVYSVGEMFGLPKQSLDAAALAVECIHAYSLIHDDLPAMDNDDLRRGQPTCHIKFGESQAILAGDALQSLAFEILAKQDMPDVALSDRLAMIAELASASGFAGMCGGQSLDLEAEGKQIDLASLEQIHRHKTGALIRSAVRLGAYSAGQRGREVLPLLEQYAQAIGLAFQVHDDILDVIGNTEVIGKRQGNDQQLGKNTYPALLGLEQAQKKAQELYEEALAALTELEKLSYNTAILKKLAGFIIERNS</sequence>
<dbReference type="Pfam" id="PF00348">
    <property type="entry name" value="polyprenyl_synt"/>
    <property type="match status" value="1"/>
</dbReference>
<evidence type="ECO:0000313" key="11">
    <source>
        <dbReference type="Proteomes" id="UP000324170"/>
    </source>
</evidence>
<dbReference type="RefSeq" id="WP_045973320.1">
    <property type="nucleotide sequence ID" value="NZ_CAWMED010000001.1"/>
</dbReference>
<keyword evidence="11" id="KW-1185">Reference proteome</keyword>
<dbReference type="PANTHER" id="PTHR43281">
    <property type="entry name" value="FARNESYL DIPHOSPHATE SYNTHASE"/>
    <property type="match status" value="1"/>
</dbReference>
<keyword evidence="6" id="KW-0414">Isoprene biosynthesis</keyword>
<dbReference type="CDD" id="cd00685">
    <property type="entry name" value="Trans_IPPS_HT"/>
    <property type="match status" value="1"/>
</dbReference>
<evidence type="ECO:0000256" key="7">
    <source>
        <dbReference type="RuleBase" id="RU004466"/>
    </source>
</evidence>
<comment type="cofactor">
    <cofactor evidence="1">
        <name>Mg(2+)</name>
        <dbReference type="ChEBI" id="CHEBI:18420"/>
    </cofactor>
</comment>
<dbReference type="GO" id="GO:0004337">
    <property type="term" value="F:(2E,6E)-farnesyl diphosphate synthase activity"/>
    <property type="evidence" value="ECO:0007669"/>
    <property type="project" value="UniProtKB-EC"/>
</dbReference>
<evidence type="ECO:0000256" key="4">
    <source>
        <dbReference type="ARBA" id="ARBA00022723"/>
    </source>
</evidence>
<dbReference type="HOGENOM" id="CLU_014015_0_1_6"/>
<evidence type="ECO:0000313" key="9">
    <source>
        <dbReference type="EMBL" id="TYP05250.1"/>
    </source>
</evidence>
<dbReference type="EC" id="2.5.1.10" evidence="8"/>
<dbReference type="SUPFAM" id="SSF48576">
    <property type="entry name" value="Terpenoid synthases"/>
    <property type="match status" value="1"/>
</dbReference>
<evidence type="ECO:0000256" key="3">
    <source>
        <dbReference type="ARBA" id="ARBA00022679"/>
    </source>
</evidence>
<dbReference type="InterPro" id="IPR053378">
    <property type="entry name" value="Prenyl_diphosphate_synthase"/>
</dbReference>
<comment type="similarity">
    <text evidence="2 7">Belongs to the FPP/GGPP synthase family.</text>
</comment>
<protein>
    <submittedName>
        <fullName evidence="9">Farnesyl diphosphate synthase</fullName>
    </submittedName>
    <submittedName>
        <fullName evidence="8">Geranyltranstransferase</fullName>
        <ecNumber evidence="8">2.5.1.10</ecNumber>
    </submittedName>
</protein>
<dbReference type="OrthoDB" id="9805316at2"/>
<dbReference type="Proteomes" id="UP000324170">
    <property type="component" value="Unassembled WGS sequence"/>
</dbReference>
<dbReference type="GO" id="GO:0005737">
    <property type="term" value="C:cytoplasm"/>
    <property type="evidence" value="ECO:0007669"/>
    <property type="project" value="UniProtKB-ARBA"/>
</dbReference>
<reference evidence="8 10" key="1">
    <citation type="submission" date="2013-07" db="EMBL/GenBank/DDBJ databases">
        <authorList>
            <person name="Genoscope - CEA"/>
        </authorList>
    </citation>
    <scope>NUCLEOTIDE SEQUENCE [LARGE SCALE GENOMIC DNA]</scope>
    <source>
        <strain evidence="8">FRM16</strain>
        <strain evidence="10">FRM16 / DSM 17909</strain>
    </source>
</reference>
<evidence type="ECO:0000313" key="10">
    <source>
        <dbReference type="Proteomes" id="UP000032721"/>
    </source>
</evidence>
<reference evidence="9 11" key="2">
    <citation type="submission" date="2019-07" db="EMBL/GenBank/DDBJ databases">
        <title>Genomic Encyclopedia of Type Strains, Phase I: the one thousand microbial genomes (KMG-I) project.</title>
        <authorList>
            <person name="Kyrpides N."/>
        </authorList>
    </citation>
    <scope>NUCLEOTIDE SEQUENCE [LARGE SCALE GENOMIC DNA]</scope>
    <source>
        <strain evidence="9 11">DSM 17909</strain>
    </source>
</reference>
<dbReference type="InterPro" id="IPR000092">
    <property type="entry name" value="Polyprenyl_synt"/>
</dbReference>
<dbReference type="GO" id="GO:0046872">
    <property type="term" value="F:metal ion binding"/>
    <property type="evidence" value="ECO:0007669"/>
    <property type="project" value="UniProtKB-KW"/>
</dbReference>
<dbReference type="GO" id="GO:0008654">
    <property type="term" value="P:phospholipid biosynthetic process"/>
    <property type="evidence" value="ECO:0007669"/>
    <property type="project" value="UniProtKB-ARBA"/>
</dbReference>
<keyword evidence="3 7" id="KW-0808">Transferase</keyword>
<dbReference type="SFLD" id="SFLDG01017">
    <property type="entry name" value="Polyprenyl_Transferase_Like"/>
    <property type="match status" value="1"/>
</dbReference>
<keyword evidence="5" id="KW-0460">Magnesium</keyword>